<evidence type="ECO:0000313" key="3">
    <source>
        <dbReference type="Proteomes" id="UP000265520"/>
    </source>
</evidence>
<dbReference type="Proteomes" id="UP000265520">
    <property type="component" value="Unassembled WGS sequence"/>
</dbReference>
<evidence type="ECO:0000313" key="2">
    <source>
        <dbReference type="EMBL" id="MCI41753.1"/>
    </source>
</evidence>
<keyword evidence="3" id="KW-1185">Reference proteome</keyword>
<evidence type="ECO:0000256" key="1">
    <source>
        <dbReference type="SAM" id="MobiDB-lite"/>
    </source>
</evidence>
<accession>A0A392RYQ9</accession>
<dbReference type="EMBL" id="LXQA010295830">
    <property type="protein sequence ID" value="MCI41753.1"/>
    <property type="molecule type" value="Genomic_DNA"/>
</dbReference>
<feature type="non-terminal residue" evidence="2">
    <location>
        <position position="1"/>
    </location>
</feature>
<feature type="region of interest" description="Disordered" evidence="1">
    <location>
        <begin position="1"/>
        <end position="36"/>
    </location>
</feature>
<comment type="caution">
    <text evidence="2">The sequence shown here is derived from an EMBL/GenBank/DDBJ whole genome shotgun (WGS) entry which is preliminary data.</text>
</comment>
<dbReference type="AlphaFoldDB" id="A0A392RYQ9"/>
<organism evidence="2 3">
    <name type="scientific">Trifolium medium</name>
    <dbReference type="NCBI Taxonomy" id="97028"/>
    <lineage>
        <taxon>Eukaryota</taxon>
        <taxon>Viridiplantae</taxon>
        <taxon>Streptophyta</taxon>
        <taxon>Embryophyta</taxon>
        <taxon>Tracheophyta</taxon>
        <taxon>Spermatophyta</taxon>
        <taxon>Magnoliopsida</taxon>
        <taxon>eudicotyledons</taxon>
        <taxon>Gunneridae</taxon>
        <taxon>Pentapetalae</taxon>
        <taxon>rosids</taxon>
        <taxon>fabids</taxon>
        <taxon>Fabales</taxon>
        <taxon>Fabaceae</taxon>
        <taxon>Papilionoideae</taxon>
        <taxon>50 kb inversion clade</taxon>
        <taxon>NPAAA clade</taxon>
        <taxon>Hologalegina</taxon>
        <taxon>IRL clade</taxon>
        <taxon>Trifolieae</taxon>
        <taxon>Trifolium</taxon>
    </lineage>
</organism>
<proteinExistence type="predicted"/>
<feature type="non-terminal residue" evidence="2">
    <location>
        <position position="116"/>
    </location>
</feature>
<name>A0A392RYQ9_9FABA</name>
<reference evidence="2 3" key="1">
    <citation type="journal article" date="2018" name="Front. Plant Sci.">
        <title>Red Clover (Trifolium pratense) and Zigzag Clover (T. medium) - A Picture of Genomic Similarities and Differences.</title>
        <authorList>
            <person name="Dluhosova J."/>
            <person name="Istvanek J."/>
            <person name="Nedelnik J."/>
            <person name="Repkova J."/>
        </authorList>
    </citation>
    <scope>NUCLEOTIDE SEQUENCE [LARGE SCALE GENOMIC DNA]</scope>
    <source>
        <strain evidence="3">cv. 10/8</strain>
        <tissue evidence="2">Leaf</tissue>
    </source>
</reference>
<sequence>NDGVVEVQGSVKNARVTGETDLATPPPVVSPSSTPTSVTLPRVFGNSQVFHDKTTFKITPAETEILQSMGPIALRNEINVASLSVFKLVEMVNFYNGRECRYLEERDKALGDLDLA</sequence>
<protein>
    <submittedName>
        <fullName evidence="2">Uncharacterized protein</fullName>
    </submittedName>
</protein>